<evidence type="ECO:0000256" key="4">
    <source>
        <dbReference type="ARBA" id="ARBA00023125"/>
    </source>
</evidence>
<keyword evidence="8" id="KW-0614">Plasmid</keyword>
<dbReference type="Pfam" id="PF00872">
    <property type="entry name" value="Transposase_mut"/>
    <property type="match status" value="1"/>
</dbReference>
<organism evidence="8 9">
    <name type="scientific">Mesorhizobium huakuii</name>
    <dbReference type="NCBI Taxonomy" id="28104"/>
    <lineage>
        <taxon>Bacteria</taxon>
        <taxon>Pseudomonadati</taxon>
        <taxon>Pseudomonadota</taxon>
        <taxon>Alphaproteobacteria</taxon>
        <taxon>Hyphomicrobiales</taxon>
        <taxon>Phyllobacteriaceae</taxon>
        <taxon>Mesorhizobium</taxon>
    </lineage>
</organism>
<evidence type="ECO:0000313" key="9">
    <source>
        <dbReference type="Proteomes" id="UP000515465"/>
    </source>
</evidence>
<evidence type="ECO:0000256" key="2">
    <source>
        <dbReference type="ARBA" id="ARBA00010961"/>
    </source>
</evidence>
<dbReference type="Proteomes" id="UP000515465">
    <property type="component" value="Plasmid p_1"/>
</dbReference>
<gene>
    <name evidence="7" type="ORF">HB778_39560</name>
    <name evidence="8" type="ORF">HB778_40105</name>
</gene>
<evidence type="ECO:0000256" key="5">
    <source>
        <dbReference type="ARBA" id="ARBA00023172"/>
    </source>
</evidence>
<geneLocation type="plasmid" evidence="8 9">
    <name>p_1</name>
</geneLocation>
<keyword evidence="3 6" id="KW-0815">Transposition</keyword>
<dbReference type="RefSeq" id="WP_183465579.1">
    <property type="nucleotide sequence ID" value="NZ_CP050299.1"/>
</dbReference>
<dbReference type="GO" id="GO:0006313">
    <property type="term" value="P:DNA transposition"/>
    <property type="evidence" value="ECO:0007669"/>
    <property type="project" value="UniProtKB-UniRule"/>
</dbReference>
<evidence type="ECO:0000256" key="1">
    <source>
        <dbReference type="ARBA" id="ARBA00002190"/>
    </source>
</evidence>
<evidence type="ECO:0000313" key="8">
    <source>
        <dbReference type="EMBL" id="QND62243.1"/>
    </source>
</evidence>
<dbReference type="EMBL" id="CP050299">
    <property type="protein sequence ID" value="QND62166.1"/>
    <property type="molecule type" value="Genomic_DNA"/>
</dbReference>
<reference evidence="8" key="2">
    <citation type="journal article" date="2020" name="Mol. Plant Microbe Interact.">
        <title>Complete genome sequences of four natural Pseudomonas isolates that catabolize a wide range of aromatic compounds relevant to lignin valorization.</title>
        <authorList>
            <person name="Hatmaker E.A."/>
            <person name="Presle G."/>
            <person name="Cannon O."/>
            <person name="Guss A.M."/>
            <person name="Elkins J.G."/>
        </authorList>
    </citation>
    <scope>NUCLEOTIDE SEQUENCE</scope>
    <source>
        <strain evidence="8">583</strain>
        <plasmid evidence="8">p_1</plasmid>
    </source>
</reference>
<keyword evidence="5 6" id="KW-0233">DNA recombination</keyword>
<proteinExistence type="inferred from homology"/>
<keyword evidence="6" id="KW-0814">Transposable element</keyword>
<dbReference type="EMBL" id="CP050299">
    <property type="protein sequence ID" value="QND62243.1"/>
    <property type="molecule type" value="Genomic_DNA"/>
</dbReference>
<protein>
    <recommendedName>
        <fullName evidence="6">Mutator family transposase</fullName>
    </recommendedName>
</protein>
<dbReference type="GO" id="GO:0004803">
    <property type="term" value="F:transposase activity"/>
    <property type="evidence" value="ECO:0007669"/>
    <property type="project" value="UniProtKB-UniRule"/>
</dbReference>
<comment type="function">
    <text evidence="1 6">Required for the transposition of the insertion element.</text>
</comment>
<dbReference type="InterPro" id="IPR001207">
    <property type="entry name" value="Transposase_mutator"/>
</dbReference>
<keyword evidence="4 6" id="KW-0238">DNA-binding</keyword>
<dbReference type="NCBIfam" id="NF033543">
    <property type="entry name" value="transpos_IS256"/>
    <property type="match status" value="1"/>
</dbReference>
<sequence>MTDDMMKLRTLVEKTPDADILREMIGFAAERLMELEVGAATGAGYGEKNPLRTAQRNGYRERDWETRAGTVELRIPKLRKGSYFPGFLEPRRMAEKALTAVIQEAYVQGISTRSVDDLVKAMGMSGISKSQVSRLCEEIDGKVKAFLERPIEGDWPYLWIDATYLKVRRGGRIVSVAVIIAVGVNADGRREVLGMEVGTSEAEPIWTEFLRKLTRRGLRGVKLVVSDAHEGIKAAVTKVLCATWQRCRVHFMRNVLAHAGKSGRRVVSAFIATAFAQETPEAASTQWRAVADQIRPKVPKLATIMDDAEPDVLAYMTFPREHRAKLHSTNPIERLNGEIKRRTEVVGIFPNDDAIVRLVGALLLEQNDEWAVQRARYMTLETISQMSDDPLIRWGDWGLARARLRAAAPVEM</sequence>
<comment type="similarity">
    <text evidence="2 6">Belongs to the transposase mutator family.</text>
</comment>
<dbReference type="PANTHER" id="PTHR33217">
    <property type="entry name" value="TRANSPOSASE FOR INSERTION SEQUENCE ELEMENT IS1081"/>
    <property type="match status" value="1"/>
</dbReference>
<evidence type="ECO:0000313" key="7">
    <source>
        <dbReference type="EMBL" id="QND62166.1"/>
    </source>
</evidence>
<accession>A0A7G6T661</accession>
<reference evidence="9" key="1">
    <citation type="journal article" date="2020" name="Mol. Plant Microbe">
        <title>Rhizobial microsymbionts of the narrowly endemic Oxytropis species growing in Kamchatka are characterized by significant genetic diversity and possess a set of genes that are associated with T3SS and T6SS secretion systems and can affect the development of symbiosis.</title>
        <authorList>
            <person name="Safronova V."/>
            <person name="Guro P."/>
            <person name="Sazanova A."/>
            <person name="Kuznetsova I."/>
            <person name="Belimov A."/>
            <person name="Yakubov V."/>
            <person name="Chirak E."/>
            <person name="Afonin A."/>
            <person name="Gogolev Y."/>
            <person name="Andronov E."/>
            <person name="Tikhonovich I."/>
        </authorList>
    </citation>
    <scope>NUCLEOTIDE SEQUENCE [LARGE SCALE GENOMIC DNA]</scope>
    <source>
        <strain evidence="9">583</strain>
        <plasmid evidence="9">p_1</plasmid>
    </source>
</reference>
<name>A0A7G6T661_9HYPH</name>
<dbReference type="AlphaFoldDB" id="A0A7G6T661"/>
<evidence type="ECO:0000256" key="6">
    <source>
        <dbReference type="RuleBase" id="RU365089"/>
    </source>
</evidence>
<dbReference type="PANTHER" id="PTHR33217:SF7">
    <property type="entry name" value="TRANSPOSASE FOR INSERTION SEQUENCE ELEMENT IS1081"/>
    <property type="match status" value="1"/>
</dbReference>
<dbReference type="GO" id="GO:0003677">
    <property type="term" value="F:DNA binding"/>
    <property type="evidence" value="ECO:0007669"/>
    <property type="project" value="UniProtKB-UniRule"/>
</dbReference>
<evidence type="ECO:0000256" key="3">
    <source>
        <dbReference type="ARBA" id="ARBA00022578"/>
    </source>
</evidence>